<name>A0AA38SUL9_9ASTR</name>
<gene>
    <name evidence="5" type="ORF">OSB04_031406</name>
</gene>
<dbReference type="PANTHER" id="PTHR11439:SF495">
    <property type="entry name" value="REVERSE TRANSCRIPTASE, RNA-DEPENDENT DNA POLYMERASE-RELATED"/>
    <property type="match status" value="1"/>
</dbReference>
<reference evidence="5" key="1">
    <citation type="submission" date="2023-03" db="EMBL/GenBank/DDBJ databases">
        <title>Chromosome-scale reference genome and RAD-based genetic map of yellow starthistle (Centaurea solstitialis) reveal putative structural variation and QTLs associated with invader traits.</title>
        <authorList>
            <person name="Reatini B."/>
            <person name="Cang F.A."/>
            <person name="Jiang Q."/>
            <person name="Mckibben M.T.W."/>
            <person name="Barker M.S."/>
            <person name="Rieseberg L.H."/>
            <person name="Dlugosch K.M."/>
        </authorList>
    </citation>
    <scope>NUCLEOTIDE SEQUENCE</scope>
    <source>
        <strain evidence="5">CAN-66</strain>
        <tissue evidence="5">Leaf</tissue>
    </source>
</reference>
<dbReference type="Proteomes" id="UP001172457">
    <property type="component" value="Chromosome 8"/>
</dbReference>
<organism evidence="5 6">
    <name type="scientific">Centaurea solstitialis</name>
    <name type="common">yellow star-thistle</name>
    <dbReference type="NCBI Taxonomy" id="347529"/>
    <lineage>
        <taxon>Eukaryota</taxon>
        <taxon>Viridiplantae</taxon>
        <taxon>Streptophyta</taxon>
        <taxon>Embryophyta</taxon>
        <taxon>Tracheophyta</taxon>
        <taxon>Spermatophyta</taxon>
        <taxon>Magnoliopsida</taxon>
        <taxon>eudicotyledons</taxon>
        <taxon>Gunneridae</taxon>
        <taxon>Pentapetalae</taxon>
        <taxon>asterids</taxon>
        <taxon>campanulids</taxon>
        <taxon>Asterales</taxon>
        <taxon>Asteraceae</taxon>
        <taxon>Carduoideae</taxon>
        <taxon>Cardueae</taxon>
        <taxon>Centaureinae</taxon>
        <taxon>Centaurea</taxon>
    </lineage>
</organism>
<comment type="caution">
    <text evidence="5">The sequence shown here is derived from an EMBL/GenBank/DDBJ whole genome shotgun (WGS) entry which is preliminary data.</text>
</comment>
<dbReference type="AlphaFoldDB" id="A0AA38SUL9"/>
<dbReference type="InterPro" id="IPR013103">
    <property type="entry name" value="RVT_2"/>
</dbReference>
<evidence type="ECO:0000259" key="3">
    <source>
        <dbReference type="Pfam" id="PF07727"/>
    </source>
</evidence>
<feature type="domain" description="Reverse transcriptase Ty1/copia-type" evidence="3">
    <location>
        <begin position="292"/>
        <end position="511"/>
    </location>
</feature>
<dbReference type="InterPro" id="IPR005162">
    <property type="entry name" value="Retrotrans_gag_dom"/>
</dbReference>
<dbReference type="InterPro" id="IPR043502">
    <property type="entry name" value="DNA/RNA_pol_sf"/>
</dbReference>
<feature type="domain" description="Retrotransposon gag" evidence="2">
    <location>
        <begin position="892"/>
        <end position="985"/>
    </location>
</feature>
<evidence type="ECO:0008006" key="7">
    <source>
        <dbReference type="Google" id="ProtNLM"/>
    </source>
</evidence>
<proteinExistence type="predicted"/>
<dbReference type="EMBL" id="JARYMX010000008">
    <property type="protein sequence ID" value="KAJ9538673.1"/>
    <property type="molecule type" value="Genomic_DNA"/>
</dbReference>
<dbReference type="PANTHER" id="PTHR11439">
    <property type="entry name" value="GAG-POL-RELATED RETROTRANSPOSON"/>
    <property type="match status" value="1"/>
</dbReference>
<sequence length="1021" mass="115128">MRNRTLIEDARSLLADSKLPITFWAEAVNIACYVQNRVLVVKSKGKTTYELFKNKKPFIGLFKPFGCPCTILNTKSHLDKFESKSGDRFLVGYSTQSSALRVFNSSSRIIEESDNVKCNENTPNIPGTSPDWLFDIDLLTNSLNMSSAVVTSSSAEKVTETEAPFFMFPIPTVDPVEFCNLEEEPEVEKQRKKDQIHTEQHHEDQTVEITLADQHENELSDDVDYSDQSEILEEIDSNLGVNLQEEPVASYQNSEKSSFYFGNWTYHIPNDHKEAKQSCRNSGSSIGHAILNKKDERGIVIKNKARLVAQGYTHEEGIDYDDVFTPVATIEAIRLFLAFASFKRFKVYQMDMNSAFLYGKIDEEVYVCQPPFEDPKFPDKVYKLKKALYGLNQAPRARYDTLSTYLLENDFEKGVIDKTLFIEKAKTEVLLVQIYVDDIIFGSTIDEMCKEFEALMHKNFKMSLMGELTFFLGLQVKQKEDGIFINQSKYVKDMLIKFGYIDSKPASTPMETHKQLTADVEGEEVDVHRYRSMIGSLMYLTASRPDIVFVVCVCARFQVRPKDSHFQAVKRIFRYLKGQPRLGLWYPYDSPFDYTDSDYGGWGGDDTAAVAVVCFWPTTAFSLLLLFALDGGDGGINRRCCRLCHHGVHRRWWWSTTVAAVDWWRIAVVVVTHGHRRGCRGCGVCVFGQWWRSDTTAAAVGCSAGGCGGSPSPLLSSDGWAAVAVNAAVAAMRGVEVAPGPPSRREEAVRRNLRAARVVCCWLVVAAAVLWARRMVQTRSQFDDGEAGKSDQIAAQITETLQQMLPGLFNQMKDELIQTMDQRIDAALTARNSGSGSTGQSQTRGITFKDFMACHPPFFEGKKDPVACYRWYSAVEGAFRTCGCPDGSKVLFAVNLLRGAGKDWWDLVLKKYTEAQITALTWEEFRAMFDEEFAPRIEKERIAAEFLKLTQTTESVNEITAQFLEKLLFVPGYANDESLKMARYVGILKTEIKGAVATGRCKTFSDMVEVARAQELVLEER</sequence>
<keyword evidence="6" id="KW-1185">Reference proteome</keyword>
<dbReference type="SUPFAM" id="SSF56672">
    <property type="entry name" value="DNA/RNA polymerases"/>
    <property type="match status" value="1"/>
</dbReference>
<evidence type="ECO:0000313" key="6">
    <source>
        <dbReference type="Proteomes" id="UP001172457"/>
    </source>
</evidence>
<protein>
    <recommendedName>
        <fullName evidence="7">Reverse transcriptase Ty1/copia-type domain-containing protein</fullName>
    </recommendedName>
</protein>
<dbReference type="Pfam" id="PF03732">
    <property type="entry name" value="Retrotrans_gag"/>
    <property type="match status" value="1"/>
</dbReference>
<keyword evidence="1" id="KW-0812">Transmembrane</keyword>
<evidence type="ECO:0000313" key="5">
    <source>
        <dbReference type="EMBL" id="KAJ9538673.1"/>
    </source>
</evidence>
<evidence type="ECO:0000259" key="4">
    <source>
        <dbReference type="Pfam" id="PF25597"/>
    </source>
</evidence>
<keyword evidence="1" id="KW-1133">Transmembrane helix</keyword>
<dbReference type="InterPro" id="IPR057670">
    <property type="entry name" value="SH3_retrovirus"/>
</dbReference>
<feature type="transmembrane region" description="Helical" evidence="1">
    <location>
        <begin position="754"/>
        <end position="772"/>
    </location>
</feature>
<accession>A0AA38SUL9</accession>
<evidence type="ECO:0000259" key="2">
    <source>
        <dbReference type="Pfam" id="PF03732"/>
    </source>
</evidence>
<keyword evidence="1" id="KW-0472">Membrane</keyword>
<feature type="transmembrane region" description="Helical" evidence="1">
    <location>
        <begin position="608"/>
        <end position="629"/>
    </location>
</feature>
<dbReference type="Pfam" id="PF25597">
    <property type="entry name" value="SH3_retrovirus"/>
    <property type="match status" value="1"/>
</dbReference>
<evidence type="ECO:0000256" key="1">
    <source>
        <dbReference type="SAM" id="Phobius"/>
    </source>
</evidence>
<feature type="domain" description="Retroviral polymerase SH3-like" evidence="4">
    <location>
        <begin position="67"/>
        <end position="122"/>
    </location>
</feature>
<dbReference type="Pfam" id="PF07727">
    <property type="entry name" value="RVT_2"/>
    <property type="match status" value="1"/>
</dbReference>